<protein>
    <submittedName>
        <fullName evidence="4">Acyltransferase</fullName>
    </submittedName>
</protein>
<proteinExistence type="predicted"/>
<dbReference type="InterPro" id="IPR002656">
    <property type="entry name" value="Acyl_transf_3_dom"/>
</dbReference>
<keyword evidence="4" id="KW-0012">Acyltransferase</keyword>
<feature type="compositionally biased region" description="Low complexity" evidence="1">
    <location>
        <begin position="1"/>
        <end position="18"/>
    </location>
</feature>
<dbReference type="RefSeq" id="WP_344148740.1">
    <property type="nucleotide sequence ID" value="NZ_BAAAQR010000002.1"/>
</dbReference>
<comment type="caution">
    <text evidence="4">The sequence shown here is derived from an EMBL/GenBank/DDBJ whole genome shotgun (WGS) entry which is preliminary data.</text>
</comment>
<evidence type="ECO:0000259" key="3">
    <source>
        <dbReference type="Pfam" id="PF01757"/>
    </source>
</evidence>
<dbReference type="EMBL" id="BAAAQR010000002">
    <property type="protein sequence ID" value="GAA2140822.1"/>
    <property type="molecule type" value="Genomic_DNA"/>
</dbReference>
<feature type="transmembrane region" description="Helical" evidence="2">
    <location>
        <begin position="29"/>
        <end position="50"/>
    </location>
</feature>
<gene>
    <name evidence="4" type="ORF">GCM10009844_10800</name>
</gene>
<evidence type="ECO:0000256" key="2">
    <source>
        <dbReference type="SAM" id="Phobius"/>
    </source>
</evidence>
<evidence type="ECO:0000313" key="4">
    <source>
        <dbReference type="EMBL" id="GAA2140822.1"/>
    </source>
</evidence>
<reference evidence="5" key="1">
    <citation type="journal article" date="2019" name="Int. J. Syst. Evol. Microbiol.">
        <title>The Global Catalogue of Microorganisms (GCM) 10K type strain sequencing project: providing services to taxonomists for standard genome sequencing and annotation.</title>
        <authorList>
            <consortium name="The Broad Institute Genomics Platform"/>
            <consortium name="The Broad Institute Genome Sequencing Center for Infectious Disease"/>
            <person name="Wu L."/>
            <person name="Ma J."/>
        </authorList>
    </citation>
    <scope>NUCLEOTIDE SEQUENCE [LARGE SCALE GENOMIC DNA]</scope>
    <source>
        <strain evidence="5">JCM 16022</strain>
    </source>
</reference>
<keyword evidence="2" id="KW-0812">Transmembrane</keyword>
<dbReference type="Pfam" id="PF01757">
    <property type="entry name" value="Acyl_transf_3"/>
    <property type="match status" value="1"/>
</dbReference>
<evidence type="ECO:0000313" key="5">
    <source>
        <dbReference type="Proteomes" id="UP001501771"/>
    </source>
</evidence>
<organism evidence="4 5">
    <name type="scientific">Nocardioides koreensis</name>
    <dbReference type="NCBI Taxonomy" id="433651"/>
    <lineage>
        <taxon>Bacteria</taxon>
        <taxon>Bacillati</taxon>
        <taxon>Actinomycetota</taxon>
        <taxon>Actinomycetes</taxon>
        <taxon>Propionibacteriales</taxon>
        <taxon>Nocardioidaceae</taxon>
        <taxon>Nocardioides</taxon>
    </lineage>
</organism>
<feature type="region of interest" description="Disordered" evidence="1">
    <location>
        <begin position="1"/>
        <end position="23"/>
    </location>
</feature>
<feature type="transmembrane region" description="Helical" evidence="2">
    <location>
        <begin position="322"/>
        <end position="337"/>
    </location>
</feature>
<dbReference type="PANTHER" id="PTHR23028">
    <property type="entry name" value="ACETYLTRANSFERASE"/>
    <property type="match status" value="1"/>
</dbReference>
<accession>A0ABP5L5B4</accession>
<feature type="transmembrane region" description="Helical" evidence="2">
    <location>
        <begin position="114"/>
        <end position="132"/>
    </location>
</feature>
<feature type="transmembrane region" description="Helical" evidence="2">
    <location>
        <begin position="267"/>
        <end position="285"/>
    </location>
</feature>
<keyword evidence="5" id="KW-1185">Reference proteome</keyword>
<keyword evidence="2" id="KW-0472">Membrane</keyword>
<dbReference type="InterPro" id="IPR050879">
    <property type="entry name" value="Acyltransferase_3"/>
</dbReference>
<feature type="transmembrane region" description="Helical" evidence="2">
    <location>
        <begin position="357"/>
        <end position="377"/>
    </location>
</feature>
<sequence length="430" mass="46581">MTTTLTPANPTLAEAPATDPGDGPRARRVVFPLGWLRGIAALAVVTFHAYQHNRSGADSAWPWSGAAHQAMLGTDLFVDMFFVLSGLVLWLPVVRSAIDGERGRPGRVLLYRRMARLVPLYATVVLVVWAVTNPVWPGHWQDLVLHLTFTHVYSDTYIFWTDGPAWSLAVEFHFYLLMALAVPVVNAAARRTSSRAGRIAVVSALPVLSAVVGVAYLLWATVLTSQSPENWSIWFSPLSRGADFGLGMGLAVLSAAGLRLSGRVRATAALVGTAALAALVMTRPISTTGEWWHPLYAAAITVALASVVLHDGPWPAWLDWKPLVWIGTLGYGVYLIHEPVMRFLDWLGLLPDARPGAWFLVSAVVVALPTLAVAWVSSRTVEAAGLRLLSMIDRDGRPRDYYAHLSEDEGAAAVSPGRPVKPALVRGQTP</sequence>
<feature type="transmembrane region" description="Helical" evidence="2">
    <location>
        <begin position="242"/>
        <end position="260"/>
    </location>
</feature>
<dbReference type="PANTHER" id="PTHR23028:SF53">
    <property type="entry name" value="ACYL_TRANSF_3 DOMAIN-CONTAINING PROTEIN"/>
    <property type="match status" value="1"/>
</dbReference>
<evidence type="ECO:0000256" key="1">
    <source>
        <dbReference type="SAM" id="MobiDB-lite"/>
    </source>
</evidence>
<feature type="transmembrane region" description="Helical" evidence="2">
    <location>
        <begin position="201"/>
        <end position="222"/>
    </location>
</feature>
<name>A0ABP5L5B4_9ACTN</name>
<dbReference type="Proteomes" id="UP001501771">
    <property type="component" value="Unassembled WGS sequence"/>
</dbReference>
<feature type="transmembrane region" description="Helical" evidence="2">
    <location>
        <begin position="172"/>
        <end position="189"/>
    </location>
</feature>
<keyword evidence="4" id="KW-0808">Transferase</keyword>
<feature type="transmembrane region" description="Helical" evidence="2">
    <location>
        <begin position="70"/>
        <end position="93"/>
    </location>
</feature>
<keyword evidence="2" id="KW-1133">Transmembrane helix</keyword>
<feature type="domain" description="Acyltransferase 3" evidence="3">
    <location>
        <begin position="35"/>
        <end position="375"/>
    </location>
</feature>
<dbReference type="GO" id="GO:0016746">
    <property type="term" value="F:acyltransferase activity"/>
    <property type="evidence" value="ECO:0007669"/>
    <property type="project" value="UniProtKB-KW"/>
</dbReference>
<feature type="transmembrane region" description="Helical" evidence="2">
    <location>
        <begin position="291"/>
        <end position="310"/>
    </location>
</feature>